<feature type="compositionally biased region" description="Low complexity" evidence="2">
    <location>
        <begin position="985"/>
        <end position="996"/>
    </location>
</feature>
<feature type="compositionally biased region" description="Polar residues" evidence="2">
    <location>
        <begin position="895"/>
        <end position="904"/>
    </location>
</feature>
<name>A0A6A5Y516_9PLEO</name>
<dbReference type="GO" id="GO:0032007">
    <property type="term" value="P:negative regulation of TOR signaling"/>
    <property type="evidence" value="ECO:0007669"/>
    <property type="project" value="TreeGrafter"/>
</dbReference>
<sequence length="1066" mass="120606">MASGSMRETIKVLNSTFSAPTAPYPLPDEIIEAIETFLEKYSEIEDHDSQRFHDDLLPIYTKHVAPNPDKLGSFLSVLRLVRPALTGETRLEDWWRLVLQPTIDNAAHKRREIDDVRQIIQHILIYDADEDKDGAHSRLSGHFLKRLIDAYLSRTKLPSSPEETISLEDDLISHELETILVAYGRSKPKELLLVVDRLFVQRQYRIQALNLLSAFVRLQPPHLYLVLETPLIQHLEKCLLIDTSETVIEMALMTLIMFLPHIAGSLPTDHHLAKLFLVYSRLICWDKYDVPLNAENKEHDGEMTEDEYSDEEEIDQSWEKATHAEGHSGRSLTILLHYFTFLYGLYPLNFMSFTRKARKYLKSLDFPGADDFELDQDLIHSRTEQYRRVHLLHPNMFTTTIEDELKENRWLKSDPADIVTECMDLCIAVSTTLDDPGPPPSTRLPDLPVPPPVPGTDVPSTEDTGNEAAVSWRNTQSTMFAPSATGPPEDADMPPKPKSVKSSKSASPLLKGADIMDSPTLPPVKEKQDFLGTSLLPPHHLGSSPPRIGALAHVLGSGSVSPTHSEYQNQSMASLQREIMLLRNDLNFERYLKQQHLVHIGQLQRKHIKEATAEAETQNLINTNRTLKARLAKANELYAQLKKETLTSRSQSKKWEGELSAKVRSYRDEQKAWQSDEGNLRHELTKSQQDCEHLKKMIEKAEAERLQAQQRARALEAELEDYGNLRHQLEVVQEKVISYEGQTKDLAALMRERNQLRNDLEVANLRLNSRELERERSFKAYERHIGDLEKRLQAAEKTTSKSGQLPPSVQQMLDSTMAANNAKLQQMKNTHYRLLDRYTDLEMKYHDLEAERQAELGRVHAERQLSHPESPESQVQGLGLSRNFSLRQSSIYTSKYPPLSTTEESPIVPEDYDYYPDYHSPTSMPSPTTPASPPRPVRMESLPTSTSSNHHYPRIMVRDTVPTVGLGHDFSAAYDASLNAHLQAAPASAPPEANSSGKSTFSLDTNSSKGDSKKDKVVPKSEVRVYGRGGAQNIGKKVKEDKEKDKAKKSGSTAKPSTFRGLRLGG</sequence>
<dbReference type="GO" id="GO:0051726">
    <property type="term" value="P:regulation of cell cycle"/>
    <property type="evidence" value="ECO:0007669"/>
    <property type="project" value="TreeGrafter"/>
</dbReference>
<keyword evidence="1" id="KW-0175">Coiled coil</keyword>
<evidence type="ECO:0000256" key="1">
    <source>
        <dbReference type="SAM" id="Coils"/>
    </source>
</evidence>
<dbReference type="AlphaFoldDB" id="A0A6A5Y516"/>
<feature type="compositionally biased region" description="Pro residues" evidence="2">
    <location>
        <begin position="436"/>
        <end position="454"/>
    </location>
</feature>
<reference evidence="3" key="1">
    <citation type="journal article" date="2020" name="Stud. Mycol.">
        <title>101 Dothideomycetes genomes: a test case for predicting lifestyles and emergence of pathogens.</title>
        <authorList>
            <person name="Haridas S."/>
            <person name="Albert R."/>
            <person name="Binder M."/>
            <person name="Bloem J."/>
            <person name="Labutti K."/>
            <person name="Salamov A."/>
            <person name="Andreopoulos B."/>
            <person name="Baker S."/>
            <person name="Barry K."/>
            <person name="Bills G."/>
            <person name="Bluhm B."/>
            <person name="Cannon C."/>
            <person name="Castanera R."/>
            <person name="Culley D."/>
            <person name="Daum C."/>
            <person name="Ezra D."/>
            <person name="Gonzalez J."/>
            <person name="Henrissat B."/>
            <person name="Kuo A."/>
            <person name="Liang C."/>
            <person name="Lipzen A."/>
            <person name="Lutzoni F."/>
            <person name="Magnuson J."/>
            <person name="Mondo S."/>
            <person name="Nolan M."/>
            <person name="Ohm R."/>
            <person name="Pangilinan J."/>
            <person name="Park H.-J."/>
            <person name="Ramirez L."/>
            <person name="Alfaro M."/>
            <person name="Sun H."/>
            <person name="Tritt A."/>
            <person name="Yoshinaga Y."/>
            <person name="Zwiers L.-H."/>
            <person name="Turgeon B."/>
            <person name="Goodwin S."/>
            <person name="Spatafora J."/>
            <person name="Crous P."/>
            <person name="Grigoriev I."/>
        </authorList>
    </citation>
    <scope>NUCLEOTIDE SEQUENCE</scope>
    <source>
        <strain evidence="3">CBS 175.79</strain>
    </source>
</reference>
<evidence type="ECO:0008006" key="5">
    <source>
        <dbReference type="Google" id="ProtNLM"/>
    </source>
</evidence>
<dbReference type="Pfam" id="PF04388">
    <property type="entry name" value="Hamartin"/>
    <property type="match status" value="1"/>
</dbReference>
<dbReference type="GeneID" id="54281673"/>
<feature type="compositionally biased region" description="Basic and acidic residues" evidence="2">
    <location>
        <begin position="1010"/>
        <end position="1025"/>
    </location>
</feature>
<feature type="region of interest" description="Disordered" evidence="2">
    <location>
        <begin position="985"/>
        <end position="1066"/>
    </location>
</feature>
<dbReference type="OrthoDB" id="6022054at2759"/>
<dbReference type="InterPro" id="IPR007483">
    <property type="entry name" value="Hamartin"/>
</dbReference>
<evidence type="ECO:0000256" key="2">
    <source>
        <dbReference type="SAM" id="MobiDB-lite"/>
    </source>
</evidence>
<dbReference type="Proteomes" id="UP000799778">
    <property type="component" value="Unassembled WGS sequence"/>
</dbReference>
<accession>A0A6A5Y516</accession>
<feature type="coiled-coil region" evidence="1">
    <location>
        <begin position="684"/>
        <end position="798"/>
    </location>
</feature>
<feature type="compositionally biased region" description="Polar residues" evidence="2">
    <location>
        <begin position="997"/>
        <end position="1006"/>
    </location>
</feature>
<dbReference type="PANTHER" id="PTHR15154:SF2">
    <property type="entry name" value="HAMARTIN"/>
    <property type="match status" value="1"/>
</dbReference>
<evidence type="ECO:0000313" key="4">
    <source>
        <dbReference type="Proteomes" id="UP000799778"/>
    </source>
</evidence>
<gene>
    <name evidence="3" type="ORF">BU24DRAFT_365699</name>
</gene>
<dbReference type="GO" id="GO:0033596">
    <property type="term" value="C:TSC1-TSC2 complex"/>
    <property type="evidence" value="ECO:0007669"/>
    <property type="project" value="TreeGrafter"/>
</dbReference>
<feature type="region of interest" description="Disordered" evidence="2">
    <location>
        <begin position="433"/>
        <end position="521"/>
    </location>
</feature>
<protein>
    <recommendedName>
        <fullName evidence="5">Hamartin</fullName>
    </recommendedName>
</protein>
<feature type="compositionally biased region" description="Acidic residues" evidence="2">
    <location>
        <begin position="303"/>
        <end position="316"/>
    </location>
</feature>
<feature type="region of interest" description="Disordered" evidence="2">
    <location>
        <begin position="296"/>
        <end position="321"/>
    </location>
</feature>
<dbReference type="PANTHER" id="PTHR15154">
    <property type="entry name" value="HAMARTIN"/>
    <property type="match status" value="1"/>
</dbReference>
<proteinExistence type="predicted"/>
<evidence type="ECO:0000313" key="3">
    <source>
        <dbReference type="EMBL" id="KAF2019941.1"/>
    </source>
</evidence>
<feature type="compositionally biased region" description="Low complexity" evidence="2">
    <location>
        <begin position="500"/>
        <end position="511"/>
    </location>
</feature>
<feature type="region of interest" description="Disordered" evidence="2">
    <location>
        <begin position="895"/>
        <end position="954"/>
    </location>
</feature>
<keyword evidence="4" id="KW-1185">Reference proteome</keyword>
<organism evidence="3 4">
    <name type="scientific">Aaosphaeria arxii CBS 175.79</name>
    <dbReference type="NCBI Taxonomy" id="1450172"/>
    <lineage>
        <taxon>Eukaryota</taxon>
        <taxon>Fungi</taxon>
        <taxon>Dikarya</taxon>
        <taxon>Ascomycota</taxon>
        <taxon>Pezizomycotina</taxon>
        <taxon>Dothideomycetes</taxon>
        <taxon>Pleosporomycetidae</taxon>
        <taxon>Pleosporales</taxon>
        <taxon>Pleosporales incertae sedis</taxon>
        <taxon>Aaosphaeria</taxon>
    </lineage>
</organism>
<feature type="compositionally biased region" description="Basic and acidic residues" evidence="2">
    <location>
        <begin position="1037"/>
        <end position="1048"/>
    </location>
</feature>
<feature type="compositionally biased region" description="Pro residues" evidence="2">
    <location>
        <begin position="927"/>
        <end position="936"/>
    </location>
</feature>
<dbReference type="RefSeq" id="XP_033388280.1">
    <property type="nucleotide sequence ID" value="XM_033524276.1"/>
</dbReference>
<dbReference type="EMBL" id="ML978067">
    <property type="protein sequence ID" value="KAF2019941.1"/>
    <property type="molecule type" value="Genomic_DNA"/>
</dbReference>